<gene>
    <name evidence="3" type="primary">Dere\GG10619</name>
    <name evidence="3" type="synonym">dere_GLEANR_10527</name>
    <name evidence="3" type="synonym">GG10619</name>
    <name evidence="3" type="ORF">Dere_GG10619</name>
</gene>
<dbReference type="Pfam" id="PF00505">
    <property type="entry name" value="HMG_box"/>
    <property type="match status" value="1"/>
</dbReference>
<dbReference type="EMBL" id="CH954177">
    <property type="protein sequence ID" value="EDV59479.2"/>
    <property type="molecule type" value="Genomic_DNA"/>
</dbReference>
<proteinExistence type="predicted"/>
<protein>
    <recommendedName>
        <fullName evidence="2">HMG box domain-containing protein</fullName>
    </recommendedName>
</protein>
<evidence type="ECO:0000256" key="1">
    <source>
        <dbReference type="SAM" id="MobiDB-lite"/>
    </source>
</evidence>
<dbReference type="CDD" id="cd00084">
    <property type="entry name" value="HMG-box_SF"/>
    <property type="match status" value="1"/>
</dbReference>
<keyword evidence="4" id="KW-1185">Reference proteome</keyword>
<dbReference type="GO" id="GO:0005634">
    <property type="term" value="C:nucleus"/>
    <property type="evidence" value="ECO:0007669"/>
    <property type="project" value="EnsemblMetazoa"/>
</dbReference>
<dbReference type="Gene3D" id="1.10.30.10">
    <property type="entry name" value="High mobility group box domain"/>
    <property type="match status" value="1"/>
</dbReference>
<dbReference type="OrthoDB" id="7675944at2759"/>
<accession>B3N866</accession>
<dbReference type="SUPFAM" id="SSF47095">
    <property type="entry name" value="HMG-box"/>
    <property type="match status" value="1"/>
</dbReference>
<name>B3N866_DROER</name>
<feature type="domain" description="HMG box" evidence="2">
    <location>
        <begin position="42"/>
        <end position="100"/>
    </location>
</feature>
<evidence type="ECO:0000313" key="3">
    <source>
        <dbReference type="EMBL" id="EDV59479.2"/>
    </source>
</evidence>
<reference evidence="3 4" key="2">
    <citation type="journal article" date="2008" name="Bioinformatics">
        <title>Assembly reconciliation.</title>
        <authorList>
            <person name="Zimin A.V."/>
            <person name="Smith D.R."/>
            <person name="Sutton G."/>
            <person name="Yorke J.A."/>
        </authorList>
    </citation>
    <scope>NUCLEOTIDE SEQUENCE [LARGE SCALE GENOMIC DNA]</scope>
    <source>
        <strain evidence="3 4">TSC#14021-0224.01</strain>
    </source>
</reference>
<evidence type="ECO:0000313" key="4">
    <source>
        <dbReference type="Proteomes" id="UP000008711"/>
    </source>
</evidence>
<dbReference type="InterPro" id="IPR009071">
    <property type="entry name" value="HMG_box_dom"/>
</dbReference>
<dbReference type="Proteomes" id="UP000008711">
    <property type="component" value="Unassembled WGS sequence"/>
</dbReference>
<sequence length="135" mass="15079">MGRDGKKSGVSGGSAPHCHASKASSISGYSVLKHRDDGNGRNPFFRFLAHFRKCFNNCLGHLPSGRVTLIASKMWNCMSQAEKEPFIAAARRFNYTYRSRSKKVNWVLEKLRESAAGVCQPQAQWMLIYSSGTTF</sequence>
<feature type="region of interest" description="Disordered" evidence="1">
    <location>
        <begin position="1"/>
        <end position="21"/>
    </location>
</feature>
<dbReference type="HOGENOM" id="CLU_1751577_0_0_1"/>
<organism evidence="3 4">
    <name type="scientific">Drosophila erecta</name>
    <name type="common">Fruit fly</name>
    <dbReference type="NCBI Taxonomy" id="7220"/>
    <lineage>
        <taxon>Eukaryota</taxon>
        <taxon>Metazoa</taxon>
        <taxon>Ecdysozoa</taxon>
        <taxon>Arthropoda</taxon>
        <taxon>Hexapoda</taxon>
        <taxon>Insecta</taxon>
        <taxon>Pterygota</taxon>
        <taxon>Neoptera</taxon>
        <taxon>Endopterygota</taxon>
        <taxon>Diptera</taxon>
        <taxon>Brachycera</taxon>
        <taxon>Muscomorpha</taxon>
        <taxon>Ephydroidea</taxon>
        <taxon>Drosophilidae</taxon>
        <taxon>Drosophila</taxon>
        <taxon>Sophophora</taxon>
    </lineage>
</organism>
<reference evidence="3 4" key="1">
    <citation type="journal article" date="2007" name="Nature">
        <title>Evolution of genes and genomes on the Drosophila phylogeny.</title>
        <authorList>
            <consortium name="Drosophila 12 Genomes Consortium"/>
            <person name="Clark A.G."/>
            <person name="Eisen M.B."/>
            <person name="Smith D.R."/>
            <person name="Bergman C.M."/>
            <person name="Oliver B."/>
            <person name="Markow T.A."/>
            <person name="Kaufman T.C."/>
            <person name="Kellis M."/>
            <person name="Gelbart W."/>
            <person name="Iyer V.N."/>
            <person name="Pollard D.A."/>
            <person name="Sackton T.B."/>
            <person name="Larracuente A.M."/>
            <person name="Singh N.D."/>
            <person name="Abad J.P."/>
            <person name="Abt D.N."/>
            <person name="Adryan B."/>
            <person name="Aguade M."/>
            <person name="Akashi H."/>
            <person name="Anderson W.W."/>
            <person name="Aquadro C.F."/>
            <person name="Ardell D.H."/>
            <person name="Arguello R."/>
            <person name="Artieri C.G."/>
            <person name="Barbash D.A."/>
            <person name="Barker D."/>
            <person name="Barsanti P."/>
            <person name="Batterham P."/>
            <person name="Batzoglou S."/>
            <person name="Begun D."/>
            <person name="Bhutkar A."/>
            <person name="Blanco E."/>
            <person name="Bosak S.A."/>
            <person name="Bradley R.K."/>
            <person name="Brand A.D."/>
            <person name="Brent M.R."/>
            <person name="Brooks A.N."/>
            <person name="Brown R.H."/>
            <person name="Butlin R.K."/>
            <person name="Caggese C."/>
            <person name="Calvi B.R."/>
            <person name="Bernardo de Carvalho A."/>
            <person name="Caspi A."/>
            <person name="Castrezana S."/>
            <person name="Celniker S.E."/>
            <person name="Chang J.L."/>
            <person name="Chapple C."/>
            <person name="Chatterji S."/>
            <person name="Chinwalla A."/>
            <person name="Civetta A."/>
            <person name="Clifton S.W."/>
            <person name="Comeron J.M."/>
            <person name="Costello J.C."/>
            <person name="Coyne J.A."/>
            <person name="Daub J."/>
            <person name="David R.G."/>
            <person name="Delcher A.L."/>
            <person name="Delehaunty K."/>
            <person name="Do C.B."/>
            <person name="Ebling H."/>
            <person name="Edwards K."/>
            <person name="Eickbush T."/>
            <person name="Evans J.D."/>
            <person name="Filipski A."/>
            <person name="Findeiss S."/>
            <person name="Freyhult E."/>
            <person name="Fulton L."/>
            <person name="Fulton R."/>
            <person name="Garcia A.C."/>
            <person name="Gardiner A."/>
            <person name="Garfield D.A."/>
            <person name="Garvin B.E."/>
            <person name="Gibson G."/>
            <person name="Gilbert D."/>
            <person name="Gnerre S."/>
            <person name="Godfrey J."/>
            <person name="Good R."/>
            <person name="Gotea V."/>
            <person name="Gravely B."/>
            <person name="Greenberg A.J."/>
            <person name="Griffiths-Jones S."/>
            <person name="Gross S."/>
            <person name="Guigo R."/>
            <person name="Gustafson E.A."/>
            <person name="Haerty W."/>
            <person name="Hahn M.W."/>
            <person name="Halligan D.L."/>
            <person name="Halpern A.L."/>
            <person name="Halter G.M."/>
            <person name="Han M.V."/>
            <person name="Heger A."/>
            <person name="Hillier L."/>
            <person name="Hinrichs A.S."/>
            <person name="Holmes I."/>
            <person name="Hoskins R.A."/>
            <person name="Hubisz M.J."/>
            <person name="Hultmark D."/>
            <person name="Huntley M.A."/>
            <person name="Jaffe D.B."/>
            <person name="Jagadeeshan S."/>
            <person name="Jeck W.R."/>
            <person name="Johnson J."/>
            <person name="Jones C.D."/>
            <person name="Jordan W.C."/>
            <person name="Karpen G.H."/>
            <person name="Kataoka E."/>
            <person name="Keightley P.D."/>
            <person name="Kheradpour P."/>
            <person name="Kirkness E.F."/>
            <person name="Koerich L.B."/>
            <person name="Kristiansen K."/>
            <person name="Kudrna D."/>
            <person name="Kulathinal R.J."/>
            <person name="Kumar S."/>
            <person name="Kwok R."/>
            <person name="Lander E."/>
            <person name="Langley C.H."/>
            <person name="Lapoint R."/>
            <person name="Lazzaro B.P."/>
            <person name="Lee S.J."/>
            <person name="Levesque L."/>
            <person name="Li R."/>
            <person name="Lin C.F."/>
            <person name="Lin M.F."/>
            <person name="Lindblad-Toh K."/>
            <person name="Llopart A."/>
            <person name="Long M."/>
            <person name="Low L."/>
            <person name="Lozovsky E."/>
            <person name="Lu J."/>
            <person name="Luo M."/>
            <person name="Machado C.A."/>
            <person name="Makalowski W."/>
            <person name="Marzo M."/>
            <person name="Matsuda M."/>
            <person name="Matzkin L."/>
            <person name="McAllister B."/>
            <person name="McBride C.S."/>
            <person name="McKernan B."/>
            <person name="McKernan K."/>
            <person name="Mendez-Lago M."/>
            <person name="Minx P."/>
            <person name="Mollenhauer M.U."/>
            <person name="Montooth K."/>
            <person name="Mount S.M."/>
            <person name="Mu X."/>
            <person name="Myers E."/>
            <person name="Negre B."/>
            <person name="Newfeld S."/>
            <person name="Nielsen R."/>
            <person name="Noor M.A."/>
            <person name="O'Grady P."/>
            <person name="Pachter L."/>
            <person name="Papaceit M."/>
            <person name="Parisi M.J."/>
            <person name="Parisi M."/>
            <person name="Parts L."/>
            <person name="Pedersen J.S."/>
            <person name="Pesole G."/>
            <person name="Phillippy A.M."/>
            <person name="Ponting C.P."/>
            <person name="Pop M."/>
            <person name="Porcelli D."/>
            <person name="Powell J.R."/>
            <person name="Prohaska S."/>
            <person name="Pruitt K."/>
            <person name="Puig M."/>
            <person name="Quesneville H."/>
            <person name="Ram K.R."/>
            <person name="Rand D."/>
            <person name="Rasmussen M.D."/>
            <person name="Reed L.K."/>
            <person name="Reenan R."/>
            <person name="Reily A."/>
            <person name="Remington K.A."/>
            <person name="Rieger T.T."/>
            <person name="Ritchie M.G."/>
            <person name="Robin C."/>
            <person name="Rogers Y.H."/>
            <person name="Rohde C."/>
            <person name="Rozas J."/>
            <person name="Rubenfield M.J."/>
            <person name="Ruiz A."/>
            <person name="Russo S."/>
            <person name="Salzberg S.L."/>
            <person name="Sanchez-Gracia A."/>
            <person name="Saranga D.J."/>
            <person name="Sato H."/>
            <person name="Schaeffer S.W."/>
            <person name="Schatz M.C."/>
            <person name="Schlenke T."/>
            <person name="Schwartz R."/>
            <person name="Segarra C."/>
            <person name="Singh R.S."/>
            <person name="Sirot L."/>
            <person name="Sirota M."/>
            <person name="Sisneros N.B."/>
            <person name="Smith C.D."/>
            <person name="Smith T.F."/>
            <person name="Spieth J."/>
            <person name="Stage D.E."/>
            <person name="Stark A."/>
            <person name="Stephan W."/>
            <person name="Strausberg R.L."/>
            <person name="Strempel S."/>
            <person name="Sturgill D."/>
            <person name="Sutton G."/>
            <person name="Sutton G.G."/>
            <person name="Tao W."/>
            <person name="Teichmann S."/>
            <person name="Tobari Y.N."/>
            <person name="Tomimura Y."/>
            <person name="Tsolas J.M."/>
            <person name="Valente V.L."/>
            <person name="Venter E."/>
            <person name="Venter J.C."/>
            <person name="Vicario S."/>
            <person name="Vieira F.G."/>
            <person name="Vilella A.J."/>
            <person name="Villasante A."/>
            <person name="Walenz B."/>
            <person name="Wang J."/>
            <person name="Wasserman M."/>
            <person name="Watts T."/>
            <person name="Wilson D."/>
            <person name="Wilson R.K."/>
            <person name="Wing R.A."/>
            <person name="Wolfner M.F."/>
            <person name="Wong A."/>
            <person name="Wong G.K."/>
            <person name="Wu C.I."/>
            <person name="Wu G."/>
            <person name="Yamamoto D."/>
            <person name="Yang H.P."/>
            <person name="Yang S.P."/>
            <person name="Yorke J.A."/>
            <person name="Yoshida K."/>
            <person name="Zdobnov E."/>
            <person name="Zhang P."/>
            <person name="Zhang Y."/>
            <person name="Zimin A.V."/>
            <person name="Baldwin J."/>
            <person name="Abdouelleil A."/>
            <person name="Abdulkadir J."/>
            <person name="Abebe A."/>
            <person name="Abera B."/>
            <person name="Abreu J."/>
            <person name="Acer S.C."/>
            <person name="Aftuck L."/>
            <person name="Alexander A."/>
            <person name="An P."/>
            <person name="Anderson E."/>
            <person name="Anderson S."/>
            <person name="Arachi H."/>
            <person name="Azer M."/>
            <person name="Bachantsang P."/>
            <person name="Barry A."/>
            <person name="Bayul T."/>
            <person name="Berlin A."/>
            <person name="Bessette D."/>
            <person name="Bloom T."/>
            <person name="Blye J."/>
            <person name="Boguslavskiy L."/>
            <person name="Bonnet C."/>
            <person name="Boukhgalter B."/>
            <person name="Bourzgui I."/>
            <person name="Brown A."/>
            <person name="Cahill P."/>
            <person name="Channer S."/>
            <person name="Cheshatsang Y."/>
            <person name="Chuda L."/>
            <person name="Citroen M."/>
            <person name="Collymore A."/>
            <person name="Cooke P."/>
            <person name="Costello M."/>
            <person name="D'Aco K."/>
            <person name="Daza R."/>
            <person name="De Haan G."/>
            <person name="DeGray S."/>
            <person name="DeMaso C."/>
            <person name="Dhargay N."/>
            <person name="Dooley K."/>
            <person name="Dooley E."/>
            <person name="Doricent M."/>
            <person name="Dorje P."/>
            <person name="Dorjee K."/>
            <person name="Dupes A."/>
            <person name="Elong R."/>
            <person name="Falk J."/>
            <person name="Farina A."/>
            <person name="Faro S."/>
            <person name="Ferguson D."/>
            <person name="Fisher S."/>
            <person name="Foley C.D."/>
            <person name="Franke A."/>
            <person name="Friedrich D."/>
            <person name="Gadbois L."/>
            <person name="Gearin G."/>
            <person name="Gearin C.R."/>
            <person name="Giannoukos G."/>
            <person name="Goode T."/>
            <person name="Graham J."/>
            <person name="Grandbois E."/>
            <person name="Grewal S."/>
            <person name="Gyaltsen K."/>
            <person name="Hafez N."/>
            <person name="Hagos B."/>
            <person name="Hall J."/>
            <person name="Henson C."/>
            <person name="Hollinger A."/>
            <person name="Honan T."/>
            <person name="Huard M.D."/>
            <person name="Hughes L."/>
            <person name="Hurhula B."/>
            <person name="Husby M.E."/>
            <person name="Kamat A."/>
            <person name="Kanga B."/>
            <person name="Kashin S."/>
            <person name="Khazanovich D."/>
            <person name="Kisner P."/>
            <person name="Lance K."/>
            <person name="Lara M."/>
            <person name="Lee W."/>
            <person name="Lennon N."/>
            <person name="Letendre F."/>
            <person name="LeVine R."/>
            <person name="Lipovsky A."/>
            <person name="Liu X."/>
            <person name="Liu J."/>
            <person name="Liu S."/>
            <person name="Lokyitsang T."/>
            <person name="Lokyitsang Y."/>
            <person name="Lubonja R."/>
            <person name="Lui A."/>
            <person name="MacDonald P."/>
            <person name="Magnisalis V."/>
            <person name="Maru K."/>
            <person name="Matthews C."/>
            <person name="McCusker W."/>
            <person name="McDonough S."/>
            <person name="Mehta T."/>
            <person name="Meldrim J."/>
            <person name="Meneus L."/>
            <person name="Mihai O."/>
            <person name="Mihalev A."/>
            <person name="Mihova T."/>
            <person name="Mittelman R."/>
            <person name="Mlenga V."/>
            <person name="Montmayeur A."/>
            <person name="Mulrain L."/>
            <person name="Navidi A."/>
            <person name="Naylor J."/>
            <person name="Negash T."/>
            <person name="Nguyen T."/>
            <person name="Nguyen N."/>
            <person name="Nicol R."/>
            <person name="Norbu C."/>
            <person name="Norbu N."/>
            <person name="Novod N."/>
            <person name="O'Neill B."/>
            <person name="Osman S."/>
            <person name="Markiewicz E."/>
            <person name="Oyono O.L."/>
            <person name="Patti C."/>
            <person name="Phunkhang P."/>
            <person name="Pierre F."/>
            <person name="Priest M."/>
            <person name="Raghuraman S."/>
            <person name="Rege F."/>
            <person name="Reyes R."/>
            <person name="Rise C."/>
            <person name="Rogov P."/>
            <person name="Ross K."/>
            <person name="Ryan E."/>
            <person name="Settipalli S."/>
            <person name="Shea T."/>
            <person name="Sherpa N."/>
            <person name="Shi L."/>
            <person name="Shih D."/>
            <person name="Sparrow T."/>
            <person name="Spaulding J."/>
            <person name="Stalker J."/>
            <person name="Stange-Thomann N."/>
            <person name="Stavropoulos S."/>
            <person name="Stone C."/>
            <person name="Strader C."/>
            <person name="Tesfaye S."/>
            <person name="Thomson T."/>
            <person name="Thoulutsang Y."/>
            <person name="Thoulutsang D."/>
            <person name="Topham K."/>
            <person name="Topping I."/>
            <person name="Tsamla T."/>
            <person name="Vassiliev H."/>
            <person name="Vo A."/>
            <person name="Wangchuk T."/>
            <person name="Wangdi T."/>
            <person name="Weiand M."/>
            <person name="Wilkinson J."/>
            <person name="Wilson A."/>
            <person name="Yadav S."/>
            <person name="Young G."/>
            <person name="Yu Q."/>
            <person name="Zembek L."/>
            <person name="Zhong D."/>
            <person name="Zimmer A."/>
            <person name="Zwirko Z."/>
            <person name="Jaffe D.B."/>
            <person name="Alvarez P."/>
            <person name="Brockman W."/>
            <person name="Butler J."/>
            <person name="Chin C."/>
            <person name="Gnerre S."/>
            <person name="Grabherr M."/>
            <person name="Kleber M."/>
            <person name="Mauceli E."/>
            <person name="MacCallum I."/>
        </authorList>
    </citation>
    <scope>NUCLEOTIDE SEQUENCE [LARGE SCALE GENOMIC DNA]</scope>
    <source>
        <strain evidence="3 4">TSC#14021-0224.01</strain>
    </source>
</reference>
<evidence type="ECO:0000259" key="2">
    <source>
        <dbReference type="Pfam" id="PF00505"/>
    </source>
</evidence>
<dbReference type="AlphaFoldDB" id="B3N866"/>
<dbReference type="InterPro" id="IPR036910">
    <property type="entry name" value="HMG_box_dom_sf"/>
</dbReference>